<protein>
    <submittedName>
        <fullName evidence="1">Uncharacterized protein</fullName>
    </submittedName>
</protein>
<dbReference type="Proteomes" id="UP000523447">
    <property type="component" value="Unassembled WGS sequence"/>
</dbReference>
<organism evidence="1 2">
    <name type="scientific">Nocardia veterana</name>
    <dbReference type="NCBI Taxonomy" id="132249"/>
    <lineage>
        <taxon>Bacteria</taxon>
        <taxon>Bacillati</taxon>
        <taxon>Actinomycetota</taxon>
        <taxon>Actinomycetes</taxon>
        <taxon>Mycobacteriales</taxon>
        <taxon>Nocardiaceae</taxon>
        <taxon>Nocardia</taxon>
    </lineage>
</organism>
<reference evidence="1 2" key="1">
    <citation type="submission" date="2020-04" db="EMBL/GenBank/DDBJ databases">
        <title>MicrobeNet Type strains.</title>
        <authorList>
            <person name="Nicholson A.C."/>
        </authorList>
    </citation>
    <scope>NUCLEOTIDE SEQUENCE [LARGE SCALE GENOMIC DNA]</scope>
    <source>
        <strain evidence="1 2">DSM 44445</strain>
    </source>
</reference>
<comment type="caution">
    <text evidence="1">The sequence shown here is derived from an EMBL/GenBank/DDBJ whole genome shotgun (WGS) entry which is preliminary data.</text>
</comment>
<evidence type="ECO:0000313" key="2">
    <source>
        <dbReference type="Proteomes" id="UP000523447"/>
    </source>
</evidence>
<keyword evidence="2" id="KW-1185">Reference proteome</keyword>
<gene>
    <name evidence="1" type="ORF">HGA07_21615</name>
</gene>
<name>A0A7X6RJH6_9NOCA</name>
<sequence>MSDLKLVRISGGAAIESGSSVAFGTPPAKDDRVEYGGAVRRAALGIDETGSPIIFEYKRSRDENVLTKASSTWIGSSTIKGAETADFYSIGRWVAKVAGSF</sequence>
<dbReference type="EMBL" id="JAAXPE010000027">
    <property type="protein sequence ID" value="NKY88206.1"/>
    <property type="molecule type" value="Genomic_DNA"/>
</dbReference>
<evidence type="ECO:0000313" key="1">
    <source>
        <dbReference type="EMBL" id="NKY88206.1"/>
    </source>
</evidence>
<dbReference type="AlphaFoldDB" id="A0A7X6RJH6"/>
<dbReference type="RefSeq" id="WP_168441306.1">
    <property type="nucleotide sequence ID" value="NZ_CAWPHS010000020.1"/>
</dbReference>
<accession>A0A7X6RJH6</accession>
<proteinExistence type="predicted"/>